<evidence type="ECO:0000256" key="1">
    <source>
        <dbReference type="SAM" id="MobiDB-lite"/>
    </source>
</evidence>
<dbReference type="AlphaFoldDB" id="A0AAE0BC03"/>
<evidence type="ECO:0000313" key="3">
    <source>
        <dbReference type="Proteomes" id="UP001190700"/>
    </source>
</evidence>
<dbReference type="Proteomes" id="UP001190700">
    <property type="component" value="Unassembled WGS sequence"/>
</dbReference>
<name>A0AAE0BC03_9CHLO</name>
<feature type="compositionally biased region" description="Acidic residues" evidence="1">
    <location>
        <begin position="292"/>
        <end position="301"/>
    </location>
</feature>
<organism evidence="2 3">
    <name type="scientific">Cymbomonas tetramitiformis</name>
    <dbReference type="NCBI Taxonomy" id="36881"/>
    <lineage>
        <taxon>Eukaryota</taxon>
        <taxon>Viridiplantae</taxon>
        <taxon>Chlorophyta</taxon>
        <taxon>Pyramimonadophyceae</taxon>
        <taxon>Pyramimonadales</taxon>
        <taxon>Pyramimonadaceae</taxon>
        <taxon>Cymbomonas</taxon>
    </lineage>
</organism>
<evidence type="ECO:0000313" key="2">
    <source>
        <dbReference type="EMBL" id="KAK3233626.1"/>
    </source>
</evidence>
<keyword evidence="3" id="KW-1185">Reference proteome</keyword>
<dbReference type="EMBL" id="LGRX02035659">
    <property type="protein sequence ID" value="KAK3233626.1"/>
    <property type="molecule type" value="Genomic_DNA"/>
</dbReference>
<protein>
    <submittedName>
        <fullName evidence="2">Uncharacterized protein</fullName>
    </submittedName>
</protein>
<gene>
    <name evidence="2" type="ORF">CYMTET_56079</name>
</gene>
<sequence>MDQLKDVKALRCSQMGTDQLTAYPQWILFYTAVLLASPPSASSPGKDTSDDDDVEADLSFQLVSHLPAAPQSSGGLPAERTAGSISVTHAQLGQPEQPQQVVQSIGGAPLRCCNRQEHPPGPFYTGTDGLSYSAFPGGTAPADAPVGANSLALTGGASGDYGGCEAASDVGEDDRDDDREFEEFLAADRAAYASGKVVDAAPAAGGRACGVGHFALASFMPRPSPRLLDALADSLTVPLDPDIMTAYRRGFLAALRLRDSLGTVPGAGGTTAGDALQAVVQPPGSEVRDATAEDEDGDEDAAAAGSRPADKDI</sequence>
<feature type="region of interest" description="Disordered" evidence="1">
    <location>
        <begin position="39"/>
        <end position="59"/>
    </location>
</feature>
<proteinExistence type="predicted"/>
<comment type="caution">
    <text evidence="2">The sequence shown here is derived from an EMBL/GenBank/DDBJ whole genome shotgun (WGS) entry which is preliminary data.</text>
</comment>
<accession>A0AAE0BC03</accession>
<reference evidence="2 3" key="1">
    <citation type="journal article" date="2015" name="Genome Biol. Evol.">
        <title>Comparative Genomics of a Bacterivorous Green Alga Reveals Evolutionary Causalities and Consequences of Phago-Mixotrophic Mode of Nutrition.</title>
        <authorList>
            <person name="Burns J.A."/>
            <person name="Paasch A."/>
            <person name="Narechania A."/>
            <person name="Kim E."/>
        </authorList>
    </citation>
    <scope>NUCLEOTIDE SEQUENCE [LARGE SCALE GENOMIC DNA]</scope>
    <source>
        <strain evidence="2 3">PLY_AMNH</strain>
    </source>
</reference>
<feature type="region of interest" description="Disordered" evidence="1">
    <location>
        <begin position="266"/>
        <end position="313"/>
    </location>
</feature>